<feature type="site" description="Essential for prephenate dehydratase activity" evidence="9">
    <location>
        <position position="194"/>
    </location>
</feature>
<dbReference type="PROSITE" id="PS00858">
    <property type="entry name" value="PREPHENATE_DEHYDR_2"/>
    <property type="match status" value="1"/>
</dbReference>
<comment type="caution">
    <text evidence="13">The sequence shown here is derived from an EMBL/GenBank/DDBJ whole genome shotgun (WGS) entry which is preliminary data.</text>
</comment>
<dbReference type="SUPFAM" id="SSF53850">
    <property type="entry name" value="Periplasmic binding protein-like II"/>
    <property type="match status" value="1"/>
</dbReference>
<dbReference type="CDD" id="cd04905">
    <property type="entry name" value="ACT_CM-PDT"/>
    <property type="match status" value="1"/>
</dbReference>
<name>C0W4N1_9ACTO</name>
<evidence type="ECO:0000256" key="5">
    <source>
        <dbReference type="ARBA" id="ARBA00023141"/>
    </source>
</evidence>
<keyword evidence="6 10" id="KW-0584">Phenylalanine biosynthesis</keyword>
<dbReference type="EMBL" id="ACFH01000053">
    <property type="protein sequence ID" value="EEH66304.1"/>
    <property type="molecule type" value="Genomic_DNA"/>
</dbReference>
<protein>
    <recommendedName>
        <fullName evidence="3 10">Prephenate dehydratase</fullName>
        <shortName evidence="10">PDT</shortName>
        <ecNumber evidence="2 10">4.2.1.51</ecNumber>
    </recommendedName>
</protein>
<proteinExistence type="predicted"/>
<dbReference type="PIRSF" id="PIRSF001500">
    <property type="entry name" value="Chor_mut_pdt_Ppr"/>
    <property type="match status" value="1"/>
</dbReference>
<organism evidence="13 14">
    <name type="scientific">Actinomyces urogenitalis DSM 15434</name>
    <dbReference type="NCBI Taxonomy" id="525246"/>
    <lineage>
        <taxon>Bacteria</taxon>
        <taxon>Bacillati</taxon>
        <taxon>Actinomycetota</taxon>
        <taxon>Actinomycetes</taxon>
        <taxon>Actinomycetales</taxon>
        <taxon>Actinomycetaceae</taxon>
        <taxon>Actinomyces</taxon>
    </lineage>
</organism>
<dbReference type="InterPro" id="IPR018528">
    <property type="entry name" value="Preph_deHydtase_CS"/>
</dbReference>
<comment type="catalytic activity">
    <reaction evidence="8 10">
        <text>prephenate + H(+) = 3-phenylpyruvate + CO2 + H2O</text>
        <dbReference type="Rhea" id="RHEA:21648"/>
        <dbReference type="ChEBI" id="CHEBI:15377"/>
        <dbReference type="ChEBI" id="CHEBI:15378"/>
        <dbReference type="ChEBI" id="CHEBI:16526"/>
        <dbReference type="ChEBI" id="CHEBI:18005"/>
        <dbReference type="ChEBI" id="CHEBI:29934"/>
        <dbReference type="EC" id="4.2.1.51"/>
    </reaction>
</comment>
<dbReference type="GO" id="GO:0009094">
    <property type="term" value="P:L-phenylalanine biosynthetic process"/>
    <property type="evidence" value="ECO:0007669"/>
    <property type="project" value="UniProtKB-UniPathway"/>
</dbReference>
<dbReference type="FunFam" id="3.30.70.260:FF:000012">
    <property type="entry name" value="Prephenate dehydratase"/>
    <property type="match status" value="1"/>
</dbReference>
<evidence type="ECO:0000256" key="4">
    <source>
        <dbReference type="ARBA" id="ARBA00022605"/>
    </source>
</evidence>
<dbReference type="Gene3D" id="3.40.190.10">
    <property type="entry name" value="Periplasmic binding protein-like II"/>
    <property type="match status" value="2"/>
</dbReference>
<accession>C0W4N1</accession>
<evidence type="ECO:0000256" key="3">
    <source>
        <dbReference type="ARBA" id="ARBA00021872"/>
    </source>
</evidence>
<dbReference type="PROSITE" id="PS51671">
    <property type="entry name" value="ACT"/>
    <property type="match status" value="1"/>
</dbReference>
<keyword evidence="14" id="KW-1185">Reference proteome</keyword>
<dbReference type="GO" id="GO:0005737">
    <property type="term" value="C:cytoplasm"/>
    <property type="evidence" value="ECO:0007669"/>
    <property type="project" value="TreeGrafter"/>
</dbReference>
<evidence type="ECO:0000259" key="11">
    <source>
        <dbReference type="PROSITE" id="PS51171"/>
    </source>
</evidence>
<dbReference type="Proteomes" id="UP000004778">
    <property type="component" value="Unassembled WGS sequence"/>
</dbReference>
<keyword evidence="4 10" id="KW-0028">Amino-acid biosynthesis</keyword>
<dbReference type="InterPro" id="IPR001086">
    <property type="entry name" value="Preph_deHydtase"/>
</dbReference>
<feature type="domain" description="ACT" evidence="12">
    <location>
        <begin position="216"/>
        <end position="293"/>
    </location>
</feature>
<dbReference type="Gene3D" id="3.30.70.260">
    <property type="match status" value="1"/>
</dbReference>
<dbReference type="InterPro" id="IPR002912">
    <property type="entry name" value="ACT_dom"/>
</dbReference>
<dbReference type="InterPro" id="IPR045865">
    <property type="entry name" value="ACT-like_dom_sf"/>
</dbReference>
<comment type="pathway">
    <text evidence="1 10">Amino-acid biosynthesis; L-phenylalanine biosynthesis; phenylpyruvate from prephenate: step 1/1.</text>
</comment>
<evidence type="ECO:0000313" key="14">
    <source>
        <dbReference type="Proteomes" id="UP000004778"/>
    </source>
</evidence>
<keyword evidence="5 10" id="KW-0057">Aromatic amino acid biosynthesis</keyword>
<dbReference type="PROSITE" id="PS00857">
    <property type="entry name" value="PREPHENATE_DEHYDR_1"/>
    <property type="match status" value="1"/>
</dbReference>
<dbReference type="STRING" id="103621.GCA_001067145_00997"/>
<evidence type="ECO:0000259" key="12">
    <source>
        <dbReference type="PROSITE" id="PS51671"/>
    </source>
</evidence>
<evidence type="ECO:0000256" key="9">
    <source>
        <dbReference type="PIRSR" id="PIRSR001500-2"/>
    </source>
</evidence>
<evidence type="ECO:0000256" key="2">
    <source>
        <dbReference type="ARBA" id="ARBA00013147"/>
    </source>
</evidence>
<dbReference type="FunFam" id="3.40.190.10:FF:000064">
    <property type="entry name" value="Prephenate dehydratase"/>
    <property type="match status" value="1"/>
</dbReference>
<reference evidence="13 14" key="1">
    <citation type="submission" date="2009-01" db="EMBL/GenBank/DDBJ databases">
        <authorList>
            <person name="Qin X."/>
            <person name="Bachman B."/>
            <person name="Battles P."/>
            <person name="Bell A."/>
            <person name="Bess C."/>
            <person name="Bickham C."/>
            <person name="Chaboub L."/>
            <person name="Chen D."/>
            <person name="Coyle M."/>
            <person name="Deiros D.R."/>
            <person name="Dinh H."/>
            <person name="Forbes L."/>
            <person name="Fowler G."/>
            <person name="Francisco L."/>
            <person name="Fu Q."/>
            <person name="Gubbala S."/>
            <person name="Hale W."/>
            <person name="Han Y."/>
            <person name="Hemphill L."/>
            <person name="Highlander S.K."/>
            <person name="Hirani K."/>
            <person name="Hogues M."/>
            <person name="Jackson L."/>
            <person name="Jakkamsetti A."/>
            <person name="Javaid M."/>
            <person name="Jiang H."/>
            <person name="Korchina V."/>
            <person name="Kovar C."/>
            <person name="Lara F."/>
            <person name="Lee S."/>
            <person name="Mata R."/>
            <person name="Mathew T."/>
            <person name="Moen C."/>
            <person name="Morales K."/>
            <person name="Munidasa M."/>
            <person name="Nazareth L."/>
            <person name="Ngo R."/>
            <person name="Nguyen L."/>
            <person name="Okwuonu G."/>
            <person name="Ongeri F."/>
            <person name="Patil S."/>
            <person name="Petrosino J."/>
            <person name="Pham C."/>
            <person name="Pham P."/>
            <person name="Pu L.-L."/>
            <person name="Puazo M."/>
            <person name="Raj R."/>
            <person name="Reid J."/>
            <person name="Rouhana J."/>
            <person name="Saada N."/>
            <person name="Shang Y."/>
            <person name="Simmons D."/>
            <person name="Thornton R."/>
            <person name="Warren J."/>
            <person name="Weissenberger G."/>
            <person name="Zhang J."/>
            <person name="Zhang L."/>
            <person name="Zhou C."/>
            <person name="Zhu D."/>
            <person name="Muzny D."/>
            <person name="Worley K."/>
            <person name="Gibbs R."/>
        </authorList>
    </citation>
    <scope>NUCLEOTIDE SEQUENCE [LARGE SCALE GENOMIC DNA]</scope>
    <source>
        <strain evidence="13 14">DSM 15434</strain>
    </source>
</reference>
<dbReference type="eggNOG" id="COG0077">
    <property type="taxonomic scope" value="Bacteria"/>
</dbReference>
<dbReference type="CDD" id="cd13632">
    <property type="entry name" value="PBP2_Aa-PDT_like"/>
    <property type="match status" value="1"/>
</dbReference>
<dbReference type="GO" id="GO:0004664">
    <property type="term" value="F:prephenate dehydratase activity"/>
    <property type="evidence" value="ECO:0007669"/>
    <property type="project" value="UniProtKB-UniRule"/>
</dbReference>
<evidence type="ECO:0000313" key="13">
    <source>
        <dbReference type="EMBL" id="EEH66304.1"/>
    </source>
</evidence>
<evidence type="ECO:0000256" key="1">
    <source>
        <dbReference type="ARBA" id="ARBA00004741"/>
    </source>
</evidence>
<dbReference type="Pfam" id="PF00800">
    <property type="entry name" value="PDT"/>
    <property type="match status" value="1"/>
</dbReference>
<dbReference type="Pfam" id="PF01842">
    <property type="entry name" value="ACT"/>
    <property type="match status" value="1"/>
</dbReference>
<dbReference type="PANTHER" id="PTHR21022">
    <property type="entry name" value="PREPHENATE DEHYDRATASE P PROTEIN"/>
    <property type="match status" value="1"/>
</dbReference>
<evidence type="ECO:0000256" key="8">
    <source>
        <dbReference type="ARBA" id="ARBA00047848"/>
    </source>
</evidence>
<dbReference type="SUPFAM" id="SSF55021">
    <property type="entry name" value="ACT-like"/>
    <property type="match status" value="1"/>
</dbReference>
<dbReference type="InterPro" id="IPR008242">
    <property type="entry name" value="Chor_mutase/pphenate_deHydtase"/>
</dbReference>
<dbReference type="AlphaFoldDB" id="C0W4N1"/>
<dbReference type="PROSITE" id="PS51171">
    <property type="entry name" value="PREPHENATE_DEHYDR_3"/>
    <property type="match status" value="1"/>
</dbReference>
<evidence type="ECO:0000256" key="6">
    <source>
        <dbReference type="ARBA" id="ARBA00023222"/>
    </source>
</evidence>
<gene>
    <name evidence="10" type="primary">pheA</name>
    <name evidence="13" type="ORF">HMPREF0058_0778</name>
</gene>
<evidence type="ECO:0000256" key="7">
    <source>
        <dbReference type="ARBA" id="ARBA00023239"/>
    </source>
</evidence>
<dbReference type="UniPathway" id="UPA00121">
    <property type="reaction ID" value="UER00345"/>
</dbReference>
<dbReference type="PANTHER" id="PTHR21022:SF19">
    <property type="entry name" value="PREPHENATE DEHYDRATASE-RELATED"/>
    <property type="match status" value="1"/>
</dbReference>
<feature type="domain" description="Prephenate dehydratase" evidence="11">
    <location>
        <begin position="16"/>
        <end position="201"/>
    </location>
</feature>
<sequence length="327" mass="34774">MLDTLHAMTTSTTAATWSFLGPTGTFCEMALRQVAPQQITLDPCQDVPTALDHVRDRTVDAAVVPIENSVEGGVNATLDNLVAGSPLVIAAEVAVPITFVLAGLEGTRLEEVRGISTHPHAWAQCRGWVHTHLPQAVYVAGTSTSAPAKALAAAGPQGLGNLDYQAVLCNPLAAEQYGLTVLAGGVADNPGAVTRFVKVTRPGRVSEPTGADKTTLQVQLPHNRSGALLDMLEQFSARGINLSRIESRPVGDSLGRYRFSIDVEGHIREERVQAALIGLHRTCPQVRFLGSYPRLDARPIVVPAGTSDKDFVVARAWVADVLEGRTV</sequence>
<dbReference type="HOGENOM" id="CLU_035008_0_0_11"/>
<dbReference type="EC" id="4.2.1.51" evidence="2 10"/>
<dbReference type="NCBIfam" id="NF008865">
    <property type="entry name" value="PRK11898.1"/>
    <property type="match status" value="1"/>
</dbReference>
<keyword evidence="7 10" id="KW-0456">Lyase</keyword>
<evidence type="ECO:0000256" key="10">
    <source>
        <dbReference type="RuleBase" id="RU361254"/>
    </source>
</evidence>